<comment type="caution">
    <text evidence="1">The sequence shown here is derived from an EMBL/GenBank/DDBJ whole genome shotgun (WGS) entry which is preliminary data.</text>
</comment>
<dbReference type="Proteomes" id="UP001321473">
    <property type="component" value="Unassembled WGS sequence"/>
</dbReference>
<accession>A0AAQ4ECF9</accession>
<protein>
    <submittedName>
        <fullName evidence="1">Uncharacterized protein</fullName>
    </submittedName>
</protein>
<name>A0AAQ4ECF9_AMBAM</name>
<keyword evidence="2" id="KW-1185">Reference proteome</keyword>
<dbReference type="EMBL" id="JARKHS020018320">
    <property type="protein sequence ID" value="KAK8772426.1"/>
    <property type="molecule type" value="Genomic_DNA"/>
</dbReference>
<dbReference type="AlphaFoldDB" id="A0AAQ4ECF9"/>
<proteinExistence type="predicted"/>
<gene>
    <name evidence="1" type="ORF">V5799_024327</name>
</gene>
<evidence type="ECO:0000313" key="1">
    <source>
        <dbReference type="EMBL" id="KAK8772426.1"/>
    </source>
</evidence>
<organism evidence="1 2">
    <name type="scientific">Amblyomma americanum</name>
    <name type="common">Lone star tick</name>
    <dbReference type="NCBI Taxonomy" id="6943"/>
    <lineage>
        <taxon>Eukaryota</taxon>
        <taxon>Metazoa</taxon>
        <taxon>Ecdysozoa</taxon>
        <taxon>Arthropoda</taxon>
        <taxon>Chelicerata</taxon>
        <taxon>Arachnida</taxon>
        <taxon>Acari</taxon>
        <taxon>Parasitiformes</taxon>
        <taxon>Ixodida</taxon>
        <taxon>Ixodoidea</taxon>
        <taxon>Ixodidae</taxon>
        <taxon>Amblyomminae</taxon>
        <taxon>Amblyomma</taxon>
    </lineage>
</organism>
<sequence>MDEHCGSRTVFSDFPRTTALPKTDTPWSMQHGLLHSLHSAGLRHIHQTGDHSKHILRKFCDRGNSVSHGRTFDN</sequence>
<evidence type="ECO:0000313" key="2">
    <source>
        <dbReference type="Proteomes" id="UP001321473"/>
    </source>
</evidence>
<reference evidence="1 2" key="1">
    <citation type="journal article" date="2023" name="Arcadia Sci">
        <title>De novo assembly of a long-read Amblyomma americanum tick genome.</title>
        <authorList>
            <person name="Chou S."/>
            <person name="Poskanzer K.E."/>
            <person name="Rollins M."/>
            <person name="Thuy-Boun P.S."/>
        </authorList>
    </citation>
    <scope>NUCLEOTIDE SEQUENCE [LARGE SCALE GENOMIC DNA]</scope>
    <source>
        <strain evidence="1">F_SG_1</strain>
        <tissue evidence="1">Salivary glands</tissue>
    </source>
</reference>